<dbReference type="EMBL" id="LCZI01000155">
    <property type="protein sequence ID" value="KKZ68084.1"/>
    <property type="molecule type" value="Genomic_DNA"/>
</dbReference>
<dbReference type="AlphaFoldDB" id="A0A0G2J702"/>
<evidence type="ECO:0000313" key="2">
    <source>
        <dbReference type="Proteomes" id="UP000034164"/>
    </source>
</evidence>
<evidence type="ECO:0000313" key="1">
    <source>
        <dbReference type="EMBL" id="KKZ68084.1"/>
    </source>
</evidence>
<protein>
    <submittedName>
        <fullName evidence="1">Uncharacterized protein</fullName>
    </submittedName>
</protein>
<reference evidence="2" key="1">
    <citation type="journal article" date="2015" name="PLoS Genet.">
        <title>The dynamic genome and transcriptome of the human fungal pathogen Blastomyces and close relative Emmonsia.</title>
        <authorList>
            <person name="Munoz J.F."/>
            <person name="Gauthier G.M."/>
            <person name="Desjardins C.A."/>
            <person name="Gallo J.E."/>
            <person name="Holder J."/>
            <person name="Sullivan T.D."/>
            <person name="Marty A.J."/>
            <person name="Carmen J.C."/>
            <person name="Chen Z."/>
            <person name="Ding L."/>
            <person name="Gujja S."/>
            <person name="Magrini V."/>
            <person name="Misas E."/>
            <person name="Mitreva M."/>
            <person name="Priest M."/>
            <person name="Saif S."/>
            <person name="Whiston E.A."/>
            <person name="Young S."/>
            <person name="Zeng Q."/>
            <person name="Goldman W.E."/>
            <person name="Mardis E.R."/>
            <person name="Taylor J.W."/>
            <person name="McEwen J.G."/>
            <person name="Clay O.K."/>
            <person name="Klein B.S."/>
            <person name="Cuomo C.A."/>
        </authorList>
    </citation>
    <scope>NUCLEOTIDE SEQUENCE [LARGE SCALE GENOMIC DNA]</scope>
    <source>
        <strain evidence="2">UAMH 3008</strain>
    </source>
</reference>
<comment type="caution">
    <text evidence="1">The sequence shown here is derived from an EMBL/GenBank/DDBJ whole genome shotgun (WGS) entry which is preliminary data.</text>
</comment>
<dbReference type="OrthoDB" id="406152at2759"/>
<sequence>MCRPVLFKSPTCLHRWFTIGYPCKKGNGFDNCSKLTSNNILPFSVGCTLTSWPKSCPVCNLKGDYDRNLIRMVQSPTYYGVRQRVGKKFIIDQQIAMCTMM</sequence>
<dbReference type="VEuPathDB" id="FungiDB:EMCG_06296"/>
<dbReference type="Proteomes" id="UP000034164">
    <property type="component" value="Unassembled WGS sequence"/>
</dbReference>
<gene>
    <name evidence="1" type="ORF">EMCG_06296</name>
</gene>
<proteinExistence type="predicted"/>
<organism evidence="1 2">
    <name type="scientific">[Emmonsia] crescens</name>
    <dbReference type="NCBI Taxonomy" id="73230"/>
    <lineage>
        <taxon>Eukaryota</taxon>
        <taxon>Fungi</taxon>
        <taxon>Dikarya</taxon>
        <taxon>Ascomycota</taxon>
        <taxon>Pezizomycotina</taxon>
        <taxon>Eurotiomycetes</taxon>
        <taxon>Eurotiomycetidae</taxon>
        <taxon>Onygenales</taxon>
        <taxon>Ajellomycetaceae</taxon>
        <taxon>Emergomyces</taxon>
    </lineage>
</organism>
<name>A0A0G2J702_9EURO</name>
<accession>A0A0G2J702</accession>